<dbReference type="Proteomes" id="UP001148838">
    <property type="component" value="Unassembled WGS sequence"/>
</dbReference>
<evidence type="ECO:0000313" key="2">
    <source>
        <dbReference type="Proteomes" id="UP001148838"/>
    </source>
</evidence>
<evidence type="ECO:0000313" key="1">
    <source>
        <dbReference type="EMBL" id="KAJ4440779.1"/>
    </source>
</evidence>
<protein>
    <submittedName>
        <fullName evidence="1">Uncharacterized protein</fullName>
    </submittedName>
</protein>
<comment type="caution">
    <text evidence="1">The sequence shown here is derived from an EMBL/GenBank/DDBJ whole genome shotgun (WGS) entry which is preliminary data.</text>
</comment>
<name>A0ABQ8T3Z3_PERAM</name>
<accession>A0ABQ8T3Z3</accession>
<keyword evidence="2" id="KW-1185">Reference proteome</keyword>
<sequence length="102" mass="12634">MKNDWFDSDCQKALEERHKARKIYLDRPTRNKYNEYQKKRQEANYICRRKERELWNKRIIEMENNFKENNLKSAYREVKYNRKGYVPTTNLLRNGEEIVSTP</sequence>
<reference evidence="1 2" key="1">
    <citation type="journal article" date="2022" name="Allergy">
        <title>Genome assembly and annotation of Periplaneta americana reveal a comprehensive cockroach allergen profile.</title>
        <authorList>
            <person name="Wang L."/>
            <person name="Xiong Q."/>
            <person name="Saelim N."/>
            <person name="Wang L."/>
            <person name="Nong W."/>
            <person name="Wan A.T."/>
            <person name="Shi M."/>
            <person name="Liu X."/>
            <person name="Cao Q."/>
            <person name="Hui J.H.L."/>
            <person name="Sookrung N."/>
            <person name="Leung T.F."/>
            <person name="Tungtrongchitr A."/>
            <person name="Tsui S.K.W."/>
        </authorList>
    </citation>
    <scope>NUCLEOTIDE SEQUENCE [LARGE SCALE GENOMIC DNA]</scope>
    <source>
        <strain evidence="1">PWHHKU_190912</strain>
    </source>
</reference>
<organism evidence="1 2">
    <name type="scientific">Periplaneta americana</name>
    <name type="common">American cockroach</name>
    <name type="synonym">Blatta americana</name>
    <dbReference type="NCBI Taxonomy" id="6978"/>
    <lineage>
        <taxon>Eukaryota</taxon>
        <taxon>Metazoa</taxon>
        <taxon>Ecdysozoa</taxon>
        <taxon>Arthropoda</taxon>
        <taxon>Hexapoda</taxon>
        <taxon>Insecta</taxon>
        <taxon>Pterygota</taxon>
        <taxon>Neoptera</taxon>
        <taxon>Polyneoptera</taxon>
        <taxon>Dictyoptera</taxon>
        <taxon>Blattodea</taxon>
        <taxon>Blattoidea</taxon>
        <taxon>Blattidae</taxon>
        <taxon>Blattinae</taxon>
        <taxon>Periplaneta</taxon>
    </lineage>
</organism>
<proteinExistence type="predicted"/>
<gene>
    <name evidence="1" type="ORF">ANN_10625</name>
</gene>
<dbReference type="EMBL" id="JAJSOF020000015">
    <property type="protein sequence ID" value="KAJ4440779.1"/>
    <property type="molecule type" value="Genomic_DNA"/>
</dbReference>